<protein>
    <submittedName>
        <fullName evidence="1">Uncharacterized protein</fullName>
    </submittedName>
</protein>
<organism evidence="1 2">
    <name type="scientific">Oleidesulfovibrio alaskensis (strain ATCC BAA-1058 / DSM 17464 / G20)</name>
    <name type="common">Desulfovibrio alaskensis</name>
    <dbReference type="NCBI Taxonomy" id="207559"/>
    <lineage>
        <taxon>Bacteria</taxon>
        <taxon>Pseudomonadati</taxon>
        <taxon>Thermodesulfobacteriota</taxon>
        <taxon>Desulfovibrionia</taxon>
        <taxon>Desulfovibrionales</taxon>
        <taxon>Desulfovibrionaceae</taxon>
        <taxon>Oleidesulfovibrio</taxon>
    </lineage>
</organism>
<dbReference type="Proteomes" id="UP000002710">
    <property type="component" value="Chromosome"/>
</dbReference>
<evidence type="ECO:0000313" key="2">
    <source>
        <dbReference type="Proteomes" id="UP000002710"/>
    </source>
</evidence>
<dbReference type="AlphaFoldDB" id="F9XXI3"/>
<accession>F9XXI3</accession>
<dbReference type="KEGG" id="dde:Dde_4040"/>
<keyword evidence="2" id="KW-1185">Reference proteome</keyword>
<reference evidence="1 2" key="1">
    <citation type="journal article" date="2011" name="J. Bacteriol.">
        <title>Complete genome sequence and updated annotation of Desulfovibrio alaskensis G20.</title>
        <authorList>
            <person name="Hauser L.J."/>
            <person name="Land M.L."/>
            <person name="Brown S.D."/>
            <person name="Larimer F."/>
            <person name="Keller K.L."/>
            <person name="Rapp-Giles B.J."/>
            <person name="Price M.N."/>
            <person name="Lin M."/>
            <person name="Bruce D.C."/>
            <person name="Detter J.C."/>
            <person name="Tapia R."/>
            <person name="Han C.S."/>
            <person name="Goodwin L.A."/>
            <person name="Cheng J.F."/>
            <person name="Pitluck S."/>
            <person name="Copeland A."/>
            <person name="Lucas S."/>
            <person name="Nolan M."/>
            <person name="Lapidus A.L."/>
            <person name="Palumbo A.V."/>
            <person name="Wall J.D."/>
        </authorList>
    </citation>
    <scope>NUCLEOTIDE SEQUENCE [LARGE SCALE GENOMIC DNA]</scope>
    <source>
        <strain evidence="2">ATCC BAA 1058 / DSM 17464 / G20</strain>
    </source>
</reference>
<evidence type="ECO:0000313" key="1">
    <source>
        <dbReference type="EMBL" id="AEL79446.1"/>
    </source>
</evidence>
<sequence length="67" mass="7502">MGMNKCPRIMVLRCRYVPHGAGAVYITTRAARKTMKSAPVLPAGRCKRQMNADIVVMYLVHDRLNGL</sequence>
<dbReference type="STRING" id="207559.Dde_4040"/>
<proteinExistence type="predicted"/>
<gene>
    <name evidence="1" type="ordered locus">Dde_4040</name>
</gene>
<dbReference type="EMBL" id="CP000112">
    <property type="protein sequence ID" value="AEL79446.1"/>
    <property type="molecule type" value="Genomic_DNA"/>
</dbReference>
<dbReference type="HOGENOM" id="CLU_2805382_0_0_7"/>
<name>F9XXI3_OLEA2</name>